<feature type="transmembrane region" description="Helical" evidence="10">
    <location>
        <begin position="6"/>
        <end position="24"/>
    </location>
</feature>
<dbReference type="GO" id="GO:0016020">
    <property type="term" value="C:membrane"/>
    <property type="evidence" value="ECO:0007669"/>
    <property type="project" value="UniProtKB-SubCell"/>
</dbReference>
<keyword evidence="13" id="KW-0830">Ubiquinone</keyword>
<feature type="transmembrane region" description="Helical" evidence="10">
    <location>
        <begin position="113"/>
        <end position="131"/>
    </location>
</feature>
<organism evidence="13 14">
    <name type="scientific">Roseivivax isoporae LMG 25204</name>
    <dbReference type="NCBI Taxonomy" id="1449351"/>
    <lineage>
        <taxon>Bacteria</taxon>
        <taxon>Pseudomonadati</taxon>
        <taxon>Pseudomonadota</taxon>
        <taxon>Alphaproteobacteria</taxon>
        <taxon>Rhodobacterales</taxon>
        <taxon>Roseobacteraceae</taxon>
        <taxon>Roseivivax</taxon>
    </lineage>
</organism>
<reference evidence="13 14" key="1">
    <citation type="submission" date="2014-01" db="EMBL/GenBank/DDBJ databases">
        <title>Roseivivax isoporae LMG 25204 Genome Sequencing.</title>
        <authorList>
            <person name="Lai Q."/>
            <person name="Li G."/>
            <person name="Shao Z."/>
        </authorList>
    </citation>
    <scope>NUCLEOTIDE SEQUENCE [LARGE SCALE GENOMIC DNA]</scope>
    <source>
        <strain evidence="13 14">LMG 25204</strain>
    </source>
</reference>
<feature type="transmembrane region" description="Helical" evidence="10">
    <location>
        <begin position="36"/>
        <end position="56"/>
    </location>
</feature>
<dbReference type="Pfam" id="PF00361">
    <property type="entry name" value="Proton_antipo_M"/>
    <property type="match status" value="1"/>
</dbReference>
<evidence type="ECO:0000313" key="14">
    <source>
        <dbReference type="Proteomes" id="UP000023430"/>
    </source>
</evidence>
<dbReference type="GO" id="GO:0048039">
    <property type="term" value="F:ubiquinone binding"/>
    <property type="evidence" value="ECO:0007669"/>
    <property type="project" value="TreeGrafter"/>
</dbReference>
<feature type="domain" description="NADH:quinone oxidoreductase/Mrp antiporter transmembrane" evidence="11">
    <location>
        <begin position="130"/>
        <end position="427"/>
    </location>
</feature>
<evidence type="ECO:0000256" key="4">
    <source>
        <dbReference type="ARBA" id="ARBA00022692"/>
    </source>
</evidence>
<feature type="transmembrane region" description="Helical" evidence="10">
    <location>
        <begin position="76"/>
        <end position="101"/>
    </location>
</feature>
<proteinExistence type="inferred from homology"/>
<dbReference type="RefSeq" id="WP_043768762.1">
    <property type="nucleotide sequence ID" value="NZ_JAME01000009.1"/>
</dbReference>
<feature type="transmembrane region" description="Helical" evidence="10">
    <location>
        <begin position="252"/>
        <end position="272"/>
    </location>
</feature>
<dbReference type="Proteomes" id="UP000023430">
    <property type="component" value="Unassembled WGS sequence"/>
</dbReference>
<keyword evidence="8 10" id="KW-0472">Membrane</keyword>
<dbReference type="InterPro" id="IPR000260">
    <property type="entry name" value="NADH4_N"/>
</dbReference>
<evidence type="ECO:0000256" key="2">
    <source>
        <dbReference type="ARBA" id="ARBA00004127"/>
    </source>
</evidence>
<evidence type="ECO:0000256" key="5">
    <source>
        <dbReference type="ARBA" id="ARBA00022967"/>
    </source>
</evidence>
<keyword evidence="4 9" id="KW-0812">Transmembrane</keyword>
<evidence type="ECO:0000256" key="1">
    <source>
        <dbReference type="ARBA" id="ARBA00002378"/>
    </source>
</evidence>
<dbReference type="PRINTS" id="PR01437">
    <property type="entry name" value="NUOXDRDTASE4"/>
</dbReference>
<dbReference type="STRING" id="1449351.RISW2_23430"/>
<dbReference type="GO" id="GO:0003954">
    <property type="term" value="F:NADH dehydrogenase activity"/>
    <property type="evidence" value="ECO:0007669"/>
    <property type="project" value="TreeGrafter"/>
</dbReference>
<evidence type="ECO:0000313" key="13">
    <source>
        <dbReference type="EMBL" id="ETX29491.1"/>
    </source>
</evidence>
<dbReference type="OrthoDB" id="9768329at2"/>
<dbReference type="AlphaFoldDB" id="X7FBL1"/>
<gene>
    <name evidence="13" type="ORF">RISW2_23430</name>
</gene>
<evidence type="ECO:0000259" key="12">
    <source>
        <dbReference type="Pfam" id="PF01059"/>
    </source>
</evidence>
<dbReference type="InterPro" id="IPR003918">
    <property type="entry name" value="NADH_UbQ_OxRdtase"/>
</dbReference>
<feature type="transmembrane region" description="Helical" evidence="10">
    <location>
        <begin position="166"/>
        <end position="186"/>
    </location>
</feature>
<feature type="transmembrane region" description="Helical" evidence="10">
    <location>
        <begin position="343"/>
        <end position="361"/>
    </location>
</feature>
<evidence type="ECO:0000259" key="11">
    <source>
        <dbReference type="Pfam" id="PF00361"/>
    </source>
</evidence>
<dbReference type="PANTHER" id="PTHR43507">
    <property type="entry name" value="NADH-UBIQUINONE OXIDOREDUCTASE CHAIN 4"/>
    <property type="match status" value="1"/>
</dbReference>
<dbReference type="GO" id="GO:0042773">
    <property type="term" value="P:ATP synthesis coupled electron transport"/>
    <property type="evidence" value="ECO:0007669"/>
    <property type="project" value="InterPro"/>
</dbReference>
<dbReference type="PATRIC" id="fig|1449351.3.peg.1572"/>
<dbReference type="PANTHER" id="PTHR43507:SF1">
    <property type="entry name" value="NADH-UBIQUINONE OXIDOREDUCTASE CHAIN 4"/>
    <property type="match status" value="1"/>
</dbReference>
<comment type="caution">
    <text evidence="13">The sequence shown here is derived from an EMBL/GenBank/DDBJ whole genome shotgun (WGS) entry which is preliminary data.</text>
</comment>
<keyword evidence="7" id="KW-0520">NAD</keyword>
<dbReference type="InterPro" id="IPR010227">
    <property type="entry name" value="NADH_Q_OxRdtase_chainM/4"/>
</dbReference>
<dbReference type="NCBIfam" id="TIGR01972">
    <property type="entry name" value="NDH_I_M"/>
    <property type="match status" value="1"/>
</dbReference>
<dbReference type="eggNOG" id="COG1008">
    <property type="taxonomic scope" value="Bacteria"/>
</dbReference>
<dbReference type="GO" id="GO:0012505">
    <property type="term" value="C:endomembrane system"/>
    <property type="evidence" value="ECO:0007669"/>
    <property type="project" value="UniProtKB-SubCell"/>
</dbReference>
<evidence type="ECO:0000256" key="8">
    <source>
        <dbReference type="ARBA" id="ARBA00023136"/>
    </source>
</evidence>
<dbReference type="EC" id="1.6.99.5" evidence="13"/>
<dbReference type="GO" id="GO:0008137">
    <property type="term" value="F:NADH dehydrogenase (ubiquinone) activity"/>
    <property type="evidence" value="ECO:0007669"/>
    <property type="project" value="InterPro"/>
</dbReference>
<feature type="transmembrane region" description="Helical" evidence="10">
    <location>
        <begin position="284"/>
        <end position="305"/>
    </location>
</feature>
<comment type="similarity">
    <text evidence="3">Belongs to the complex I subunit 4 family.</text>
</comment>
<dbReference type="NCBIfam" id="NF004501">
    <property type="entry name" value="PRK05846.1-5"/>
    <property type="match status" value="1"/>
</dbReference>
<evidence type="ECO:0000256" key="3">
    <source>
        <dbReference type="ARBA" id="ARBA00009025"/>
    </source>
</evidence>
<feature type="transmembrane region" description="Helical" evidence="10">
    <location>
        <begin position="381"/>
        <end position="403"/>
    </location>
</feature>
<keyword evidence="6 10" id="KW-1133">Transmembrane helix</keyword>
<feature type="transmembrane region" description="Helical" evidence="10">
    <location>
        <begin position="415"/>
        <end position="438"/>
    </location>
</feature>
<feature type="domain" description="NADH:ubiquinone oxidoreductase chain 4 N-terminal" evidence="12">
    <location>
        <begin position="36"/>
        <end position="125"/>
    </location>
</feature>
<protein>
    <submittedName>
        <fullName evidence="13">NADH:ubiquinone oxidoreductase subunit M</fullName>
        <ecNumber evidence="13">1.6.99.5</ecNumber>
    </submittedName>
</protein>
<comment type="function">
    <text evidence="1">NDH-1 shuttles electrons from NADH, via FMN and iron-sulfur (Fe-S) centers, to quinones in the respiratory chain. The immediate electron acceptor for the enzyme in this species is believed to be ubiquinone. Couples the redox reaction to proton translocation (for every two electrons transferred, four hydrogen ions are translocated across the cytoplasmic membrane), and thus conserves the redox energy in a proton gradient.</text>
</comment>
<feature type="transmembrane region" description="Helical" evidence="10">
    <location>
        <begin position="206"/>
        <end position="231"/>
    </location>
</feature>
<keyword evidence="13" id="KW-0560">Oxidoreductase</keyword>
<evidence type="ECO:0000256" key="9">
    <source>
        <dbReference type="RuleBase" id="RU000320"/>
    </source>
</evidence>
<evidence type="ECO:0000256" key="6">
    <source>
        <dbReference type="ARBA" id="ARBA00022989"/>
    </source>
</evidence>
<name>X7FBL1_9RHOB</name>
<keyword evidence="5" id="KW-1278">Translocase</keyword>
<sequence>MDNLLSIVTFLPALAALILGVFLKGGDAAADRNARWLALIATSATFLISLFILAQFDPANPGFQMVEEGEWLLGMTYKLGVDGISVLFVMLTTFIMPLVIAASWEVKDRVKEYMIAFLLLETLMLGVFMALDIVLFYLFFEGGLIPMFLIIGIWGGKNRIYAAFKFFLYTFLGSVLMLVALVAMYADAGTTDIPTLLNHEFAFESFSLLGIQVIGGFQTLLFLAFFASFAVKMPMWPVHTWLPDAHVQAPTAGSVVLASILLKLGGYGFLRFNLPMFPVGSEVVGPLVLWLSAIAIVYTSLVALVQEDMKKLIAYSSVAHMGYVTMGIFAANQQGVDGAIFQMLSHGFISGALFLCVGVIYDRMHTREIDAYGGLVNRMPAYALVFMLFTMANVGLPGTSGFIGEFLTLMGVFQVNTWIAVLATSGVILSAAYALWLYRRVVMGDLVKESLRTITDMSRRERAIFAPLAVMTIWLGIYPAPILDRIGPSVEALLETYDDRVAAADLAGPRVAEAPAAAADH</sequence>
<dbReference type="NCBIfam" id="NF004499">
    <property type="entry name" value="PRK05846.1-3"/>
    <property type="match status" value="1"/>
</dbReference>
<evidence type="ECO:0000256" key="7">
    <source>
        <dbReference type="ARBA" id="ARBA00023027"/>
    </source>
</evidence>
<feature type="transmembrane region" description="Helical" evidence="10">
    <location>
        <begin position="312"/>
        <end position="331"/>
    </location>
</feature>
<evidence type="ECO:0000256" key="10">
    <source>
        <dbReference type="SAM" id="Phobius"/>
    </source>
</evidence>
<dbReference type="Pfam" id="PF01059">
    <property type="entry name" value="Oxidored_q5_N"/>
    <property type="match status" value="1"/>
</dbReference>
<dbReference type="EMBL" id="JAME01000009">
    <property type="protein sequence ID" value="ETX29491.1"/>
    <property type="molecule type" value="Genomic_DNA"/>
</dbReference>
<comment type="subcellular location">
    <subcellularLocation>
        <location evidence="2">Endomembrane system</location>
        <topology evidence="2">Multi-pass membrane protein</topology>
    </subcellularLocation>
    <subcellularLocation>
        <location evidence="9">Membrane</location>
        <topology evidence="9">Multi-pass membrane protein</topology>
    </subcellularLocation>
</comment>
<dbReference type="InterPro" id="IPR001750">
    <property type="entry name" value="ND/Mrp_TM"/>
</dbReference>
<accession>X7FBL1</accession>
<dbReference type="GO" id="GO:0015990">
    <property type="term" value="P:electron transport coupled proton transport"/>
    <property type="evidence" value="ECO:0007669"/>
    <property type="project" value="TreeGrafter"/>
</dbReference>
<feature type="transmembrane region" description="Helical" evidence="10">
    <location>
        <begin position="463"/>
        <end position="483"/>
    </location>
</feature>
<feature type="transmembrane region" description="Helical" evidence="10">
    <location>
        <begin position="137"/>
        <end position="154"/>
    </location>
</feature>
<keyword evidence="14" id="KW-1185">Reference proteome</keyword>